<evidence type="ECO:0000259" key="1">
    <source>
        <dbReference type="Pfam" id="PF07670"/>
    </source>
</evidence>
<dbReference type="Proteomes" id="UP000465712">
    <property type="component" value="Unassembled WGS sequence"/>
</dbReference>
<name>A0A7X4WAF2_9GAMM</name>
<protein>
    <submittedName>
        <fullName evidence="2">YjiH family protein</fullName>
    </submittedName>
</protein>
<dbReference type="AlphaFoldDB" id="A0A7X4WAF2"/>
<gene>
    <name evidence="2" type="ORF">CAG72_00880</name>
</gene>
<feature type="domain" description="Nucleoside transporter/FeoB GTPase Gate" evidence="1">
    <location>
        <begin position="141"/>
        <end position="237"/>
    </location>
</feature>
<proteinExistence type="predicted"/>
<dbReference type="OrthoDB" id="1633380at2"/>
<accession>A0A7X4WAF2</accession>
<comment type="caution">
    <text evidence="2">The sequence shown here is derived from an EMBL/GenBank/DDBJ whole genome shotgun (WGS) entry which is preliminary data.</text>
</comment>
<sequence length="455" mass="49776">MSTQTQTQPNTAGFMDYAKFILPSLLGILLFLVPMQFDGEPTVLIAWFAGLLQNALGDAPLFAMILINLFAVLSVLGQLGAPPTLLRTELYRELFSAGMFWTLVRCVGAVFATMVYFQWGPELLWNENTGGLMLNNLVSLLLVIFLLAAIFLPLLLMFGLLEFVGALFTRLFRPLFKLPGRSAVDCMTSWVGDATIGVVLTNLQYENGHYTKREAAIIATTFSLVSVTFSIVVITYLNLAHMIGPFFLTVLVAGLTLAVIMPRIPPLSRIGDEYYEGAPTIDNEEIPPKGKSVWSYGLERALAQSQTVTGPGVILKQSARNVLEMWVGIMPVVMAFGTLAILLAEYTPLFRYLGLPFQPILSLLQVPEAAAAAPAMVVGFADMFLPAVLGSGIENEMTRFIIACISVTQLIFMSEVGTVILRSKIPLNFLNLVAIFLLRTLISLPIVVGIAHLLF</sequence>
<dbReference type="EMBL" id="WXWW01000018">
    <property type="protein sequence ID" value="NAW63760.1"/>
    <property type="molecule type" value="Genomic_DNA"/>
</dbReference>
<dbReference type="RefSeq" id="WP_161442157.1">
    <property type="nucleotide sequence ID" value="NZ_WXWU01000037.1"/>
</dbReference>
<dbReference type="InterPro" id="IPR011642">
    <property type="entry name" value="Gate_dom"/>
</dbReference>
<organism evidence="2 3">
    <name type="scientific">Photobacterium halotolerans</name>
    <dbReference type="NCBI Taxonomy" id="265726"/>
    <lineage>
        <taxon>Bacteria</taxon>
        <taxon>Pseudomonadati</taxon>
        <taxon>Pseudomonadota</taxon>
        <taxon>Gammaproteobacteria</taxon>
        <taxon>Vibrionales</taxon>
        <taxon>Vibrionaceae</taxon>
        <taxon>Photobacterium</taxon>
    </lineage>
</organism>
<evidence type="ECO:0000313" key="2">
    <source>
        <dbReference type="EMBL" id="NAW63760.1"/>
    </source>
</evidence>
<dbReference type="Pfam" id="PF07670">
    <property type="entry name" value="Gate"/>
    <property type="match status" value="1"/>
</dbReference>
<evidence type="ECO:0000313" key="3">
    <source>
        <dbReference type="Proteomes" id="UP000465712"/>
    </source>
</evidence>
<reference evidence="2 3" key="1">
    <citation type="submission" date="2017-05" db="EMBL/GenBank/DDBJ databases">
        <title>High clonality and local adaptation shapes Vibrionaceae linages within an endangered oasis.</title>
        <authorList>
            <person name="Vazquez-Rosas-Landa M."/>
        </authorList>
    </citation>
    <scope>NUCLEOTIDE SEQUENCE [LARGE SCALE GENOMIC DNA]</scope>
    <source>
        <strain evidence="2 3">P46_P4S1P180</strain>
    </source>
</reference>